<gene>
    <name evidence="2" type="ORF">VTL71DRAFT_9768</name>
</gene>
<name>A0ABR4BRS1_9HELO</name>
<accession>A0ABR4BRS1</accession>
<keyword evidence="3" id="KW-1185">Reference proteome</keyword>
<proteinExistence type="predicted"/>
<reference evidence="2 3" key="1">
    <citation type="journal article" date="2024" name="Commun. Biol.">
        <title>Comparative genomic analysis of thermophilic fungi reveals convergent evolutionary adaptations and gene losses.</title>
        <authorList>
            <person name="Steindorff A.S."/>
            <person name="Aguilar-Pontes M.V."/>
            <person name="Robinson A.J."/>
            <person name="Andreopoulos B."/>
            <person name="LaButti K."/>
            <person name="Kuo A."/>
            <person name="Mondo S."/>
            <person name="Riley R."/>
            <person name="Otillar R."/>
            <person name="Haridas S."/>
            <person name="Lipzen A."/>
            <person name="Grimwood J."/>
            <person name="Schmutz J."/>
            <person name="Clum A."/>
            <person name="Reid I.D."/>
            <person name="Moisan M.C."/>
            <person name="Butler G."/>
            <person name="Nguyen T.T.M."/>
            <person name="Dewar K."/>
            <person name="Conant G."/>
            <person name="Drula E."/>
            <person name="Henrissat B."/>
            <person name="Hansel C."/>
            <person name="Singer S."/>
            <person name="Hutchinson M.I."/>
            <person name="de Vries R.P."/>
            <person name="Natvig D.O."/>
            <person name="Powell A.J."/>
            <person name="Tsang A."/>
            <person name="Grigoriev I.V."/>
        </authorList>
    </citation>
    <scope>NUCLEOTIDE SEQUENCE [LARGE SCALE GENOMIC DNA]</scope>
    <source>
        <strain evidence="2 3">CBS 494.80</strain>
    </source>
</reference>
<evidence type="ECO:0000256" key="1">
    <source>
        <dbReference type="SAM" id="MobiDB-lite"/>
    </source>
</evidence>
<dbReference type="Proteomes" id="UP001595075">
    <property type="component" value="Unassembled WGS sequence"/>
</dbReference>
<comment type="caution">
    <text evidence="2">The sequence shown here is derived from an EMBL/GenBank/DDBJ whole genome shotgun (WGS) entry which is preliminary data.</text>
</comment>
<evidence type="ECO:0000313" key="2">
    <source>
        <dbReference type="EMBL" id="KAL2060373.1"/>
    </source>
</evidence>
<organism evidence="2 3">
    <name type="scientific">Oculimacula yallundae</name>
    <dbReference type="NCBI Taxonomy" id="86028"/>
    <lineage>
        <taxon>Eukaryota</taxon>
        <taxon>Fungi</taxon>
        <taxon>Dikarya</taxon>
        <taxon>Ascomycota</taxon>
        <taxon>Pezizomycotina</taxon>
        <taxon>Leotiomycetes</taxon>
        <taxon>Helotiales</taxon>
        <taxon>Ploettnerulaceae</taxon>
        <taxon>Oculimacula</taxon>
    </lineage>
</organism>
<feature type="region of interest" description="Disordered" evidence="1">
    <location>
        <begin position="115"/>
        <end position="137"/>
    </location>
</feature>
<feature type="compositionally biased region" description="Basic residues" evidence="1">
    <location>
        <begin position="115"/>
        <end position="129"/>
    </location>
</feature>
<protein>
    <submittedName>
        <fullName evidence="2">Uncharacterized protein</fullName>
    </submittedName>
</protein>
<dbReference type="EMBL" id="JAZHXI010000023">
    <property type="protein sequence ID" value="KAL2060373.1"/>
    <property type="molecule type" value="Genomic_DNA"/>
</dbReference>
<evidence type="ECO:0000313" key="3">
    <source>
        <dbReference type="Proteomes" id="UP001595075"/>
    </source>
</evidence>
<sequence length="216" mass="24851">MGMGAGVMRAWLAGICHWRGSLVFFLLLQCLVLYGLSDRPLKISHQISLLVYLPSLHFATLSSSSYQRPNIQIQIQIINSSQNTLSTITMCLFSSPKKHHRRYVEEVYVAPRPVSRHSHHSHHHGHGSHGRSSYTSVTRTSRPVSREYIAPRMSQSSYRRSVPVVVEQRHSTRSYRGWGLVEGKVELWRWVLQYAVTASDVWMAFREDLLAYYAKL</sequence>